<keyword evidence="1" id="KW-1133">Transmembrane helix</keyword>
<dbReference type="GO" id="GO:0008654">
    <property type="term" value="P:phospholipid biosynthetic process"/>
    <property type="evidence" value="ECO:0007669"/>
    <property type="project" value="InterPro"/>
</dbReference>
<dbReference type="GO" id="GO:0016780">
    <property type="term" value="F:phosphotransferase activity, for other substituted phosphate groups"/>
    <property type="evidence" value="ECO:0007669"/>
    <property type="project" value="InterPro"/>
</dbReference>
<dbReference type="AlphaFoldDB" id="A0A6J5YS85"/>
<reference evidence="2" key="1">
    <citation type="submission" date="2020-05" db="EMBL/GenBank/DDBJ databases">
        <authorList>
            <person name="Chiriac C."/>
            <person name="Salcher M."/>
            <person name="Ghai R."/>
            <person name="Kavagutti S V."/>
        </authorList>
    </citation>
    <scope>NUCLEOTIDE SEQUENCE</scope>
</reference>
<sequence>MKVLTQEEFESRWSAVHGGAEIKGAVAWWLSISYHMARICSALRISPNFLTLLGLLTAAAMAFSDYAEIALLLLVTSLIFDGIDGSVAIVQQRESNWGSLLDSLADRISEAFWLYMGWKIGIPAWIAISMWTIASTQEYARARLASLGHHEIGVVTPTERPVRASFMAIALLIFIFELPGLEVFSYLFLGALIYSFLRVMRVTFLILR</sequence>
<feature type="transmembrane region" description="Helical" evidence="1">
    <location>
        <begin position="111"/>
        <end position="134"/>
    </location>
</feature>
<feature type="transmembrane region" description="Helical" evidence="1">
    <location>
        <begin position="69"/>
        <end position="90"/>
    </location>
</feature>
<dbReference type="GO" id="GO:0016020">
    <property type="term" value="C:membrane"/>
    <property type="evidence" value="ECO:0007669"/>
    <property type="project" value="InterPro"/>
</dbReference>
<gene>
    <name evidence="2" type="ORF">UFOPK4080_00148</name>
</gene>
<keyword evidence="1" id="KW-0472">Membrane</keyword>
<keyword evidence="1" id="KW-0812">Transmembrane</keyword>
<dbReference type="Gene3D" id="1.20.120.1760">
    <property type="match status" value="1"/>
</dbReference>
<name>A0A6J5YS85_9ZZZZ</name>
<dbReference type="InterPro" id="IPR043130">
    <property type="entry name" value="CDP-OH_PTrfase_TM_dom"/>
</dbReference>
<organism evidence="2">
    <name type="scientific">freshwater metagenome</name>
    <dbReference type="NCBI Taxonomy" id="449393"/>
    <lineage>
        <taxon>unclassified sequences</taxon>
        <taxon>metagenomes</taxon>
        <taxon>ecological metagenomes</taxon>
    </lineage>
</organism>
<dbReference type="EMBL" id="CAESAG010000010">
    <property type="protein sequence ID" value="CAB4330769.1"/>
    <property type="molecule type" value="Genomic_DNA"/>
</dbReference>
<dbReference type="InterPro" id="IPR000462">
    <property type="entry name" value="CDP-OH_P_trans"/>
</dbReference>
<evidence type="ECO:0000313" key="2">
    <source>
        <dbReference type="EMBL" id="CAB4330769.1"/>
    </source>
</evidence>
<feature type="transmembrane region" description="Helical" evidence="1">
    <location>
        <begin position="45"/>
        <end position="63"/>
    </location>
</feature>
<proteinExistence type="predicted"/>
<evidence type="ECO:0000256" key="1">
    <source>
        <dbReference type="SAM" id="Phobius"/>
    </source>
</evidence>
<accession>A0A6J5YS85</accession>
<dbReference type="Pfam" id="PF01066">
    <property type="entry name" value="CDP-OH_P_transf"/>
    <property type="match status" value="1"/>
</dbReference>
<feature type="transmembrane region" description="Helical" evidence="1">
    <location>
        <begin position="166"/>
        <end position="197"/>
    </location>
</feature>
<protein>
    <submittedName>
        <fullName evidence="2">Unannotated protein</fullName>
    </submittedName>
</protein>